<dbReference type="Proteomes" id="UP000216107">
    <property type="component" value="Unassembled WGS sequence"/>
</dbReference>
<dbReference type="AlphaFoldDB" id="A0A272EQS7"/>
<dbReference type="PIRSF" id="PIRSF004486">
    <property type="entry name" value="MraW"/>
    <property type="match status" value="1"/>
</dbReference>
<evidence type="ECO:0000256" key="6">
    <source>
        <dbReference type="HAMAP-Rule" id="MF_01007"/>
    </source>
</evidence>
<dbReference type="GO" id="GO:0005737">
    <property type="term" value="C:cytoplasm"/>
    <property type="evidence" value="ECO:0007669"/>
    <property type="project" value="UniProtKB-SubCell"/>
</dbReference>
<dbReference type="PANTHER" id="PTHR11265">
    <property type="entry name" value="S-ADENOSYL-METHYLTRANSFERASE MRAW"/>
    <property type="match status" value="1"/>
</dbReference>
<dbReference type="GO" id="GO:0071424">
    <property type="term" value="F:rRNA (cytosine-N4-)-methyltransferase activity"/>
    <property type="evidence" value="ECO:0007669"/>
    <property type="project" value="UniProtKB-UniRule"/>
</dbReference>
<evidence type="ECO:0000313" key="8">
    <source>
        <dbReference type="EMBL" id="PAS92444.1"/>
    </source>
</evidence>
<evidence type="ECO:0000256" key="2">
    <source>
        <dbReference type="ARBA" id="ARBA00022552"/>
    </source>
</evidence>
<dbReference type="SUPFAM" id="SSF53335">
    <property type="entry name" value="S-adenosyl-L-methionine-dependent methyltransferases"/>
    <property type="match status" value="1"/>
</dbReference>
<evidence type="ECO:0000256" key="5">
    <source>
        <dbReference type="ARBA" id="ARBA00022691"/>
    </source>
</evidence>
<dbReference type="HAMAP" id="MF_01007">
    <property type="entry name" value="16SrRNA_methyltr_H"/>
    <property type="match status" value="1"/>
</dbReference>
<evidence type="ECO:0000256" key="1">
    <source>
        <dbReference type="ARBA" id="ARBA00010396"/>
    </source>
</evidence>
<keyword evidence="3 6" id="KW-0489">Methyltransferase</keyword>
<dbReference type="Proteomes" id="UP000623509">
    <property type="component" value="Unassembled WGS sequence"/>
</dbReference>
<dbReference type="Pfam" id="PF01795">
    <property type="entry name" value="Methyltransf_5"/>
    <property type="match status" value="1"/>
</dbReference>
<feature type="binding site" evidence="6">
    <location>
        <position position="107"/>
    </location>
    <ligand>
        <name>S-adenosyl-L-methionine</name>
        <dbReference type="ChEBI" id="CHEBI:59789"/>
    </ligand>
</feature>
<keyword evidence="10" id="KW-1185">Reference proteome</keyword>
<dbReference type="EC" id="2.1.1.199" evidence="6"/>
<feature type="binding site" evidence="6">
    <location>
        <position position="100"/>
    </location>
    <ligand>
        <name>S-adenosyl-L-methionine</name>
        <dbReference type="ChEBI" id="CHEBI:59789"/>
    </ligand>
</feature>
<dbReference type="SUPFAM" id="SSF81799">
    <property type="entry name" value="Putative methyltransferase TM0872, insert domain"/>
    <property type="match status" value="1"/>
</dbReference>
<reference evidence="8 9" key="2">
    <citation type="submission" date="2017-07" db="EMBL/GenBank/DDBJ databases">
        <title>Candidatus Dactylopiibacterium carminicum, a nitrogen-fixing symbiont of the cochineal insect Dactylopius coccus and Dactylopius opuntiae (Hemiptera: Coccoidea: Dactylopiidae).</title>
        <authorList>
            <person name="Vera A."/>
        </authorList>
    </citation>
    <scope>NUCLEOTIDE SEQUENCE [LARGE SCALE GENOMIC DNA]</scope>
    <source>
        <strain evidence="8 9">NFDCM</strain>
    </source>
</reference>
<dbReference type="EMBL" id="MDUX01000024">
    <property type="protein sequence ID" value="KAF7599282.1"/>
    <property type="molecule type" value="Genomic_DNA"/>
</dbReference>
<evidence type="ECO:0000256" key="4">
    <source>
        <dbReference type="ARBA" id="ARBA00022679"/>
    </source>
</evidence>
<evidence type="ECO:0000256" key="3">
    <source>
        <dbReference type="ARBA" id="ARBA00022603"/>
    </source>
</evidence>
<keyword evidence="4 6" id="KW-0808">Transferase</keyword>
<evidence type="ECO:0000313" key="7">
    <source>
        <dbReference type="EMBL" id="KAF7599282.1"/>
    </source>
</evidence>
<gene>
    <name evidence="6" type="primary">rsmH</name>
    <name evidence="7" type="ORF">BGI27_08870</name>
    <name evidence="8" type="ORF">CGU29_11590</name>
</gene>
<dbReference type="NCBIfam" id="TIGR00006">
    <property type="entry name" value="16S rRNA (cytosine(1402)-N(4))-methyltransferase RsmH"/>
    <property type="match status" value="1"/>
</dbReference>
<protein>
    <recommendedName>
        <fullName evidence="6">Ribosomal RNA small subunit methyltransferase H</fullName>
        <ecNumber evidence="6">2.1.1.199</ecNumber>
    </recommendedName>
    <alternativeName>
        <fullName evidence="6">16S rRNA m(4)C1402 methyltransferase</fullName>
    </alternativeName>
    <alternativeName>
        <fullName evidence="6">rRNA (cytosine-N(4)-)-methyltransferase RsmH</fullName>
    </alternativeName>
</protein>
<dbReference type="OrthoDB" id="9806637at2"/>
<evidence type="ECO:0000313" key="10">
    <source>
        <dbReference type="Proteomes" id="UP000623509"/>
    </source>
</evidence>
<keyword evidence="2 6" id="KW-0698">rRNA processing</keyword>
<dbReference type="RefSeq" id="WP_095524525.1">
    <property type="nucleotide sequence ID" value="NZ_MDUX01000024.1"/>
</dbReference>
<comment type="subcellular location">
    <subcellularLocation>
        <location evidence="6">Cytoplasm</location>
    </subcellularLocation>
</comment>
<reference evidence="7 10" key="1">
    <citation type="submission" date="2016-08" db="EMBL/GenBank/DDBJ databases">
        <title>Candidatus Dactylopiibacterium carminicum genome sequence.</title>
        <authorList>
            <person name="Ramirez-Puebla S.T."/>
            <person name="Ormeno-Orrillo E."/>
            <person name="Vera-Ponce De Leon A."/>
            <person name="Luis L."/>
            <person name="Sanchez-Flores A."/>
            <person name="Monica R."/>
            <person name="Martinez-Romero E."/>
        </authorList>
    </citation>
    <scope>NUCLEOTIDE SEQUENCE [LARGE SCALE GENOMIC DNA]</scope>
    <source>
        <strain evidence="7">END1</strain>
    </source>
</reference>
<sequence>MSAAAAHITVLLEEAVAALEVKPDGVYVDATFGRGGHSRAILARLGPAGRLIAFDRDPRAIEAVRALQDERLQLVHEPFSALAATLDGMDVRHVDGVLMDLGVSSPQLDEPERGMSFRFDAPLDMRMDTTRGESAAQWLARASVAEISNVLRGYGEERFAHAIAKAIDAARQGGPVATTGQLAQIVAQTVRTREPGLHPATRTFQALRICVNRELEELSLILPQAVARLNTGGRLVVIAFHSLEDRIVKRFMRDHAKPPALPRGLPVREALRPQPPLTLAGDAIRPSEGEVAANPRARSAIMRVASRTGAAFDGAQSWSA</sequence>
<feature type="binding site" evidence="6">
    <location>
        <position position="79"/>
    </location>
    <ligand>
        <name>S-adenosyl-L-methionine</name>
        <dbReference type="ChEBI" id="CHEBI:59789"/>
    </ligand>
</feature>
<comment type="similarity">
    <text evidence="1 6">Belongs to the methyltransferase superfamily. RsmH family.</text>
</comment>
<feature type="binding site" evidence="6">
    <location>
        <position position="55"/>
    </location>
    <ligand>
        <name>S-adenosyl-L-methionine</name>
        <dbReference type="ChEBI" id="CHEBI:59789"/>
    </ligand>
</feature>
<comment type="caution">
    <text evidence="8">The sequence shown here is derived from an EMBL/GenBank/DDBJ whole genome shotgun (WGS) entry which is preliminary data.</text>
</comment>
<dbReference type="GO" id="GO:0070475">
    <property type="term" value="P:rRNA base methylation"/>
    <property type="evidence" value="ECO:0007669"/>
    <property type="project" value="UniProtKB-UniRule"/>
</dbReference>
<dbReference type="InterPro" id="IPR023397">
    <property type="entry name" value="SAM-dep_MeTrfase_MraW_recog"/>
</dbReference>
<feature type="binding site" evidence="6">
    <location>
        <begin position="35"/>
        <end position="37"/>
    </location>
    <ligand>
        <name>S-adenosyl-L-methionine</name>
        <dbReference type="ChEBI" id="CHEBI:59789"/>
    </ligand>
</feature>
<dbReference type="Gene3D" id="3.40.50.150">
    <property type="entry name" value="Vaccinia Virus protein VP39"/>
    <property type="match status" value="1"/>
</dbReference>
<dbReference type="InterPro" id="IPR029063">
    <property type="entry name" value="SAM-dependent_MTases_sf"/>
</dbReference>
<evidence type="ECO:0000313" key="9">
    <source>
        <dbReference type="Proteomes" id="UP000216107"/>
    </source>
</evidence>
<accession>A0A272EQS7</accession>
<keyword evidence="6" id="KW-0963">Cytoplasm</keyword>
<dbReference type="Gene3D" id="1.10.150.170">
    <property type="entry name" value="Putative methyltransferase TM0872, insert domain"/>
    <property type="match status" value="1"/>
</dbReference>
<name>A0A272EQS7_9RHOO</name>
<keyword evidence="5 6" id="KW-0949">S-adenosyl-L-methionine</keyword>
<dbReference type="InterPro" id="IPR002903">
    <property type="entry name" value="RsmH"/>
</dbReference>
<comment type="catalytic activity">
    <reaction evidence="6">
        <text>cytidine(1402) in 16S rRNA + S-adenosyl-L-methionine = N(4)-methylcytidine(1402) in 16S rRNA + S-adenosyl-L-homocysteine + H(+)</text>
        <dbReference type="Rhea" id="RHEA:42928"/>
        <dbReference type="Rhea" id="RHEA-COMP:10286"/>
        <dbReference type="Rhea" id="RHEA-COMP:10287"/>
        <dbReference type="ChEBI" id="CHEBI:15378"/>
        <dbReference type="ChEBI" id="CHEBI:57856"/>
        <dbReference type="ChEBI" id="CHEBI:59789"/>
        <dbReference type="ChEBI" id="CHEBI:74506"/>
        <dbReference type="ChEBI" id="CHEBI:82748"/>
        <dbReference type="EC" id="2.1.1.199"/>
    </reaction>
</comment>
<dbReference type="PANTHER" id="PTHR11265:SF0">
    <property type="entry name" value="12S RRNA N4-METHYLCYTIDINE METHYLTRANSFERASE"/>
    <property type="match status" value="1"/>
</dbReference>
<comment type="function">
    <text evidence="6">Specifically methylates the N4 position of cytidine in position 1402 (C1402) of 16S rRNA.</text>
</comment>
<dbReference type="EMBL" id="NMRN01000038">
    <property type="protein sequence ID" value="PAS92444.1"/>
    <property type="molecule type" value="Genomic_DNA"/>
</dbReference>
<proteinExistence type="inferred from homology"/>
<organism evidence="8 9">
    <name type="scientific">Candidatus Dactylopiibacterium carminicum</name>
    <dbReference type="NCBI Taxonomy" id="857335"/>
    <lineage>
        <taxon>Bacteria</taxon>
        <taxon>Pseudomonadati</taxon>
        <taxon>Pseudomonadota</taxon>
        <taxon>Betaproteobacteria</taxon>
        <taxon>Rhodocyclales</taxon>
        <taxon>Rhodocyclaceae</taxon>
        <taxon>Candidatus Dactylopiibacterium</taxon>
    </lineage>
</organism>